<dbReference type="GO" id="GO:0006412">
    <property type="term" value="P:translation"/>
    <property type="evidence" value="ECO:0007669"/>
    <property type="project" value="UniProtKB-UniRule"/>
</dbReference>
<evidence type="ECO:0000313" key="6">
    <source>
        <dbReference type="Proteomes" id="UP000034302"/>
    </source>
</evidence>
<evidence type="ECO:0000256" key="2">
    <source>
        <dbReference type="ARBA" id="ARBA00022980"/>
    </source>
</evidence>
<dbReference type="Pfam" id="PF00572">
    <property type="entry name" value="Ribosomal_L13"/>
    <property type="match status" value="1"/>
</dbReference>
<dbReference type="InterPro" id="IPR005823">
    <property type="entry name" value="Ribosomal_uL13_bac-type"/>
</dbReference>
<dbReference type="Gene3D" id="3.90.1180.10">
    <property type="entry name" value="Ribosomal protein L13"/>
    <property type="match status" value="1"/>
</dbReference>
<dbReference type="PANTHER" id="PTHR11545">
    <property type="entry name" value="RIBOSOMAL PROTEIN L13"/>
    <property type="match status" value="1"/>
</dbReference>
<dbReference type="GO" id="GO:0003729">
    <property type="term" value="F:mRNA binding"/>
    <property type="evidence" value="ECO:0007669"/>
    <property type="project" value="TreeGrafter"/>
</dbReference>
<dbReference type="GO" id="GO:0003735">
    <property type="term" value="F:structural constituent of ribosome"/>
    <property type="evidence" value="ECO:0007669"/>
    <property type="project" value="InterPro"/>
</dbReference>
<evidence type="ECO:0000313" key="5">
    <source>
        <dbReference type="EMBL" id="KKP44539.1"/>
    </source>
</evidence>
<comment type="subunit">
    <text evidence="4">Part of the 50S ribosomal subunit.</text>
</comment>
<keyword evidence="2 4" id="KW-0689">Ribosomal protein</keyword>
<dbReference type="PANTHER" id="PTHR11545:SF2">
    <property type="entry name" value="LARGE RIBOSOMAL SUBUNIT PROTEIN UL13M"/>
    <property type="match status" value="1"/>
</dbReference>
<dbReference type="GO" id="GO:0017148">
    <property type="term" value="P:negative regulation of translation"/>
    <property type="evidence" value="ECO:0007669"/>
    <property type="project" value="TreeGrafter"/>
</dbReference>
<dbReference type="NCBIfam" id="TIGR01066">
    <property type="entry name" value="rplM_bact"/>
    <property type="match status" value="1"/>
</dbReference>
<gene>
    <name evidence="4 5" type="primary">rplM</name>
    <name evidence="5" type="ORF">UR34_C0002G0042</name>
</gene>
<comment type="function">
    <text evidence="4">This protein is one of the early assembly proteins of the 50S ribosomal subunit, although it is not seen to bind rRNA by itself. It is important during the early stages of 50S assembly.</text>
</comment>
<comment type="caution">
    <text evidence="5">The sequence shown here is derived from an EMBL/GenBank/DDBJ whole genome shotgun (WGS) entry which is preliminary data.</text>
</comment>
<evidence type="ECO:0000256" key="3">
    <source>
        <dbReference type="ARBA" id="ARBA00023274"/>
    </source>
</evidence>
<evidence type="ECO:0000256" key="4">
    <source>
        <dbReference type="HAMAP-Rule" id="MF_01366"/>
    </source>
</evidence>
<protein>
    <recommendedName>
        <fullName evidence="4">Large ribosomal subunit protein uL13</fullName>
    </recommendedName>
</protein>
<dbReference type="PIRSF" id="PIRSF002181">
    <property type="entry name" value="Ribosomal_L13"/>
    <property type="match status" value="1"/>
</dbReference>
<dbReference type="GO" id="GO:0022625">
    <property type="term" value="C:cytosolic large ribosomal subunit"/>
    <property type="evidence" value="ECO:0007669"/>
    <property type="project" value="TreeGrafter"/>
</dbReference>
<dbReference type="HAMAP" id="MF_01366">
    <property type="entry name" value="Ribosomal_uL13"/>
    <property type="match status" value="1"/>
</dbReference>
<keyword evidence="3 4" id="KW-0687">Ribonucleoprotein</keyword>
<dbReference type="Proteomes" id="UP000034302">
    <property type="component" value="Unassembled WGS sequence"/>
</dbReference>
<dbReference type="CDD" id="cd00392">
    <property type="entry name" value="Ribosomal_L13"/>
    <property type="match status" value="1"/>
</dbReference>
<comment type="similarity">
    <text evidence="1 4">Belongs to the universal ribosomal protein uL13 family.</text>
</comment>
<sequence length="144" mass="16743">MKYKTTWTKKENVKREWYIIDAKDQIVGRVATKIASLLIGKDKPQIVPNVDCGDYVIVLNTDKLKLTRGKEFKKMYYSHSGFPGGLKEIVFDDQMKKDSSRIIISAVKNMLPKNKQRDLRMGRLFTYKGGEHENQAQQPKEYKL</sequence>
<accession>A0A0F9ZK62</accession>
<dbReference type="AlphaFoldDB" id="A0A0F9ZK62"/>
<dbReference type="PATRIC" id="fig|1619089.3.peg.143"/>
<dbReference type="SUPFAM" id="SSF52161">
    <property type="entry name" value="Ribosomal protein L13"/>
    <property type="match status" value="1"/>
</dbReference>
<name>A0A0F9ZK62_9BACT</name>
<organism evidence="5 6">
    <name type="scientific">candidate division WS6 bacterium GW2011_GWC1_33_20</name>
    <dbReference type="NCBI Taxonomy" id="1619089"/>
    <lineage>
        <taxon>Bacteria</taxon>
        <taxon>Candidatus Dojkabacteria</taxon>
    </lineage>
</organism>
<dbReference type="EMBL" id="LBOV01000002">
    <property type="protein sequence ID" value="KKP44539.1"/>
    <property type="molecule type" value="Genomic_DNA"/>
</dbReference>
<proteinExistence type="inferred from homology"/>
<dbReference type="InterPro" id="IPR005822">
    <property type="entry name" value="Ribosomal_uL13"/>
</dbReference>
<reference evidence="5 6" key="1">
    <citation type="journal article" date="2015" name="Nature">
        <title>rRNA introns, odd ribosomes, and small enigmatic genomes across a large radiation of phyla.</title>
        <authorList>
            <person name="Brown C.T."/>
            <person name="Hug L.A."/>
            <person name="Thomas B.C."/>
            <person name="Sharon I."/>
            <person name="Castelle C.J."/>
            <person name="Singh A."/>
            <person name="Wilkins M.J."/>
            <person name="Williams K.H."/>
            <person name="Banfield J.F."/>
        </authorList>
    </citation>
    <scope>NUCLEOTIDE SEQUENCE [LARGE SCALE GENOMIC DNA]</scope>
</reference>
<evidence type="ECO:0000256" key="1">
    <source>
        <dbReference type="ARBA" id="ARBA00006227"/>
    </source>
</evidence>
<dbReference type="InterPro" id="IPR036899">
    <property type="entry name" value="Ribosomal_uL13_sf"/>
</dbReference>